<feature type="transmembrane region" description="Helical" evidence="1">
    <location>
        <begin position="63"/>
        <end position="81"/>
    </location>
</feature>
<dbReference type="RefSeq" id="WP_133607766.1">
    <property type="nucleotide sequence ID" value="NZ_SNZC01000001.1"/>
</dbReference>
<dbReference type="AlphaFoldDB" id="A0A562KFF7"/>
<keyword evidence="3" id="KW-1185">Reference proteome</keyword>
<dbReference type="EMBL" id="VLKM01000007">
    <property type="protein sequence ID" value="TWH93973.1"/>
    <property type="molecule type" value="Genomic_DNA"/>
</dbReference>
<keyword evidence="1" id="KW-0812">Transmembrane</keyword>
<gene>
    <name evidence="2" type="ORF">IP97_01921</name>
</gene>
<proteinExistence type="predicted"/>
<protein>
    <submittedName>
        <fullName evidence="2">Uncharacterized protein</fullName>
    </submittedName>
</protein>
<sequence>MKQLFLIVAIFGFSISFAQKLEYTDGKIFQDGEQLSSFETKNLMKTDLKALHLFKKAKSKESIGGFILGLGIGGTVADLVMGLTSDDKKYPTVITYAGVGLMAVSIPILSGRKKMVQESVDIYNAGLKEQNKTLGDNFELNIVNNSNGVGLRINF</sequence>
<dbReference type="OrthoDB" id="1376171at2"/>
<dbReference type="Proteomes" id="UP000315312">
    <property type="component" value="Unassembled WGS sequence"/>
</dbReference>
<organism evidence="2 3">
    <name type="scientific">Flavobacterium cheniae</name>
    <dbReference type="NCBI Taxonomy" id="295428"/>
    <lineage>
        <taxon>Bacteria</taxon>
        <taxon>Pseudomonadati</taxon>
        <taxon>Bacteroidota</taxon>
        <taxon>Flavobacteriia</taxon>
        <taxon>Flavobacteriales</taxon>
        <taxon>Flavobacteriaceae</taxon>
        <taxon>Flavobacterium</taxon>
    </lineage>
</organism>
<name>A0A562KFF7_9FLAO</name>
<evidence type="ECO:0000313" key="2">
    <source>
        <dbReference type="EMBL" id="TWH93973.1"/>
    </source>
</evidence>
<feature type="transmembrane region" description="Helical" evidence="1">
    <location>
        <begin position="93"/>
        <end position="110"/>
    </location>
</feature>
<keyword evidence="1" id="KW-1133">Transmembrane helix</keyword>
<reference evidence="2 3" key="1">
    <citation type="journal article" date="2015" name="Stand. Genomic Sci.">
        <title>Genomic Encyclopedia of Bacterial and Archaeal Type Strains, Phase III: the genomes of soil and plant-associated and newly described type strains.</title>
        <authorList>
            <person name="Whitman W.B."/>
            <person name="Woyke T."/>
            <person name="Klenk H.P."/>
            <person name="Zhou Y."/>
            <person name="Lilburn T.G."/>
            <person name="Beck B.J."/>
            <person name="De Vos P."/>
            <person name="Vandamme P."/>
            <person name="Eisen J.A."/>
            <person name="Garrity G."/>
            <person name="Hugenholtz P."/>
            <person name="Kyrpides N.C."/>
        </authorList>
    </citation>
    <scope>NUCLEOTIDE SEQUENCE [LARGE SCALE GENOMIC DNA]</scope>
    <source>
        <strain evidence="2 3">CGMCC 1.6844</strain>
    </source>
</reference>
<keyword evidence="1" id="KW-0472">Membrane</keyword>
<evidence type="ECO:0000256" key="1">
    <source>
        <dbReference type="SAM" id="Phobius"/>
    </source>
</evidence>
<comment type="caution">
    <text evidence="2">The sequence shown here is derived from an EMBL/GenBank/DDBJ whole genome shotgun (WGS) entry which is preliminary data.</text>
</comment>
<accession>A0A562KFF7</accession>
<evidence type="ECO:0000313" key="3">
    <source>
        <dbReference type="Proteomes" id="UP000315312"/>
    </source>
</evidence>